<sequence>MKQTWNDILFAHYPVKKEILEKLVPEQLPLDTYDGVCWVTIVPYFTSAMHLRGMPPVPGMANFPGFNIRTYVTLNGKPGIYFFSLAAGNWLAAYGAKIAFQLPYFYMNMNYKNVKDFIIFESEKKRGAQLLCHYKSISSPSLAEKGSLEDWLVERYCLYTVSKGIVLRADILHHPWLLEKAEAEFHENTLLSSLNIEPASEQPLLHYAKKAEVRIWPIVKAVE</sequence>
<dbReference type="OrthoDB" id="150993at2"/>
<dbReference type="InterPro" id="IPR018644">
    <property type="entry name" value="DUF2071"/>
</dbReference>
<keyword evidence="2" id="KW-1185">Reference proteome</keyword>
<gene>
    <name evidence="1" type="ORF">D1B33_04610</name>
</gene>
<dbReference type="PANTHER" id="PTHR39186">
    <property type="entry name" value="DUF2071 FAMILY PROTEIN"/>
    <property type="match status" value="1"/>
</dbReference>
<evidence type="ECO:0000313" key="2">
    <source>
        <dbReference type="Proteomes" id="UP000265692"/>
    </source>
</evidence>
<dbReference type="SUPFAM" id="SSF160104">
    <property type="entry name" value="Acetoacetate decarboxylase-like"/>
    <property type="match status" value="1"/>
</dbReference>
<dbReference type="PANTHER" id="PTHR39186:SF1">
    <property type="entry name" value="DUF2071 DOMAIN-CONTAINING PROTEIN"/>
    <property type="match status" value="1"/>
</dbReference>
<dbReference type="AlphaFoldDB" id="A0A396SFT4"/>
<name>A0A396SFT4_9BACL</name>
<proteinExistence type="predicted"/>
<accession>A0A396SFT4</accession>
<protein>
    <submittedName>
        <fullName evidence="1">DUF2071 domain-containing protein</fullName>
    </submittedName>
</protein>
<dbReference type="Proteomes" id="UP000265692">
    <property type="component" value="Unassembled WGS sequence"/>
</dbReference>
<comment type="caution">
    <text evidence="1">The sequence shown here is derived from an EMBL/GenBank/DDBJ whole genome shotgun (WGS) entry which is preliminary data.</text>
</comment>
<reference evidence="1 2" key="1">
    <citation type="submission" date="2018-08" db="EMBL/GenBank/DDBJ databases">
        <title>Lysinibacillus sp. YLB-03 draft genome sequence.</title>
        <authorList>
            <person name="Yu L."/>
        </authorList>
    </citation>
    <scope>NUCLEOTIDE SEQUENCE [LARGE SCALE GENOMIC DNA]</scope>
    <source>
        <strain evidence="1 2">YLB-03</strain>
    </source>
</reference>
<dbReference type="Pfam" id="PF09844">
    <property type="entry name" value="DUF2071"/>
    <property type="match status" value="1"/>
</dbReference>
<dbReference type="EMBL" id="QWEI01000001">
    <property type="protein sequence ID" value="RHW40204.1"/>
    <property type="molecule type" value="Genomic_DNA"/>
</dbReference>
<evidence type="ECO:0000313" key="1">
    <source>
        <dbReference type="EMBL" id="RHW40204.1"/>
    </source>
</evidence>
<dbReference type="InterPro" id="IPR023375">
    <property type="entry name" value="ADC_dom_sf"/>
</dbReference>
<organism evidence="1 2">
    <name type="scientific">Ureibacillus yapensis</name>
    <dbReference type="NCBI Taxonomy" id="2304605"/>
    <lineage>
        <taxon>Bacteria</taxon>
        <taxon>Bacillati</taxon>
        <taxon>Bacillota</taxon>
        <taxon>Bacilli</taxon>
        <taxon>Bacillales</taxon>
        <taxon>Caryophanaceae</taxon>
        <taxon>Ureibacillus</taxon>
    </lineage>
</organism>